<keyword evidence="4 11" id="KW-0812">Transmembrane</keyword>
<evidence type="ECO:0000256" key="5">
    <source>
        <dbReference type="ARBA" id="ARBA00022801"/>
    </source>
</evidence>
<dbReference type="Proteomes" id="UP001145021">
    <property type="component" value="Unassembled WGS sequence"/>
</dbReference>
<evidence type="ECO:0000259" key="12">
    <source>
        <dbReference type="Pfam" id="PF02517"/>
    </source>
</evidence>
<dbReference type="PANTHER" id="PTHR13046">
    <property type="entry name" value="PROTEASE U48 CAAX PRENYL PROTEASE RCE1"/>
    <property type="match status" value="1"/>
</dbReference>
<comment type="similarity">
    <text evidence="2">Belongs to the peptidase U48 family.</text>
</comment>
<dbReference type="PANTHER" id="PTHR13046:SF0">
    <property type="entry name" value="CAAX PRENYL PROTEASE 2"/>
    <property type="match status" value="1"/>
</dbReference>
<name>A0A9W7XG84_9FUNG</name>
<sequence length="297" mass="32725">MPFSFPTALAELPPWLQQPSVPAAVAISVVFGVLYVASIYLVSAIFSLPDASVHDRNHPHVVKQRTWGAAIATIISLVLSSLLLRQWGQPQNIAASLGLAPSRIMPSVVVATVLTATIYLGPLVLDYLDGGVEWASLRRVPETLWSQPLAMRNFVVGPVTEELVFRSSVVALWTASGISTNRTIFLSPLIFGLAHIHHAVSQYRDGRPLKVVLLGTVFQFVYTTLFGWFAVALLIRTKSIGGPVCAHAFCNYQGLPDLSRAQRYPQYKYLIWLAFVVGLCVFFVLFEPMTREGVFVE</sequence>
<dbReference type="EC" id="3.4.26.1" evidence="10"/>
<dbReference type="Pfam" id="PF02517">
    <property type="entry name" value="Rce1-like"/>
    <property type="match status" value="1"/>
</dbReference>
<proteinExistence type="inferred from homology"/>
<feature type="transmembrane region" description="Helical" evidence="11">
    <location>
        <begin position="104"/>
        <end position="128"/>
    </location>
</feature>
<evidence type="ECO:0000256" key="2">
    <source>
        <dbReference type="ARBA" id="ARBA00006897"/>
    </source>
</evidence>
<feature type="domain" description="CAAX prenyl protease 2/Lysostaphin resistance protein A-like" evidence="12">
    <location>
        <begin position="148"/>
        <end position="252"/>
    </location>
</feature>
<comment type="subcellular location">
    <subcellularLocation>
        <location evidence="1">Endoplasmic reticulum membrane</location>
        <topology evidence="1">Multi-pass membrane protein</topology>
    </subcellularLocation>
</comment>
<evidence type="ECO:0000256" key="3">
    <source>
        <dbReference type="ARBA" id="ARBA00022670"/>
    </source>
</evidence>
<dbReference type="InterPro" id="IPR039731">
    <property type="entry name" value="Rce1"/>
</dbReference>
<keyword evidence="8 11" id="KW-0472">Membrane</keyword>
<dbReference type="AlphaFoldDB" id="A0A9W7XG84"/>
<feature type="transmembrane region" description="Helical" evidence="11">
    <location>
        <begin position="67"/>
        <end position="84"/>
    </location>
</feature>
<keyword evidence="7 11" id="KW-1133">Transmembrane helix</keyword>
<dbReference type="EMBL" id="JANBOH010000371">
    <property type="protein sequence ID" value="KAJ1642599.1"/>
    <property type="molecule type" value="Genomic_DNA"/>
</dbReference>
<evidence type="ECO:0000313" key="14">
    <source>
        <dbReference type="Proteomes" id="UP001145021"/>
    </source>
</evidence>
<keyword evidence="14" id="KW-1185">Reference proteome</keyword>
<feature type="transmembrane region" description="Helical" evidence="11">
    <location>
        <begin position="212"/>
        <end position="235"/>
    </location>
</feature>
<dbReference type="GO" id="GO:0071586">
    <property type="term" value="P:CAAX-box protein processing"/>
    <property type="evidence" value="ECO:0007669"/>
    <property type="project" value="InterPro"/>
</dbReference>
<keyword evidence="5" id="KW-0378">Hydrolase</keyword>
<dbReference type="GO" id="GO:0004222">
    <property type="term" value="F:metalloendopeptidase activity"/>
    <property type="evidence" value="ECO:0007669"/>
    <property type="project" value="InterPro"/>
</dbReference>
<feature type="transmembrane region" description="Helical" evidence="11">
    <location>
        <begin position="20"/>
        <end position="46"/>
    </location>
</feature>
<protein>
    <recommendedName>
        <fullName evidence="10">intramembrane prenyl-peptidase Rce1</fullName>
        <ecNumber evidence="10">3.4.26.1</ecNumber>
    </recommendedName>
</protein>
<evidence type="ECO:0000256" key="7">
    <source>
        <dbReference type="ARBA" id="ARBA00022989"/>
    </source>
</evidence>
<gene>
    <name evidence="13" type="primary">RCE1</name>
    <name evidence="13" type="ORF">LPJ64_005575</name>
</gene>
<evidence type="ECO:0000313" key="13">
    <source>
        <dbReference type="EMBL" id="KAJ1642599.1"/>
    </source>
</evidence>
<evidence type="ECO:0000256" key="6">
    <source>
        <dbReference type="ARBA" id="ARBA00022824"/>
    </source>
</evidence>
<feature type="transmembrane region" description="Helical" evidence="11">
    <location>
        <begin position="269"/>
        <end position="286"/>
    </location>
</feature>
<evidence type="ECO:0000256" key="1">
    <source>
        <dbReference type="ARBA" id="ARBA00004477"/>
    </source>
</evidence>
<keyword evidence="3 13" id="KW-0645">Protease</keyword>
<comment type="caution">
    <text evidence="13">The sequence shown here is derived from an EMBL/GenBank/DDBJ whole genome shotgun (WGS) entry which is preliminary data.</text>
</comment>
<dbReference type="InterPro" id="IPR003675">
    <property type="entry name" value="Rce1/LyrA-like_dom"/>
</dbReference>
<comment type="catalytic activity">
    <reaction evidence="9">
        <text>Hydrolyzes the peptide bond -P2-(S-farnesyl or geranylgeranyl)C-P1'-P2'-P3'-COOH where P1' and P2' are amino acids with aliphatic sidechains and P3' is any C-terminal residue.</text>
        <dbReference type="EC" id="3.4.26.1"/>
    </reaction>
</comment>
<keyword evidence="6" id="KW-0256">Endoplasmic reticulum</keyword>
<evidence type="ECO:0000256" key="9">
    <source>
        <dbReference type="ARBA" id="ARBA00047280"/>
    </source>
</evidence>
<dbReference type="GO" id="GO:0005789">
    <property type="term" value="C:endoplasmic reticulum membrane"/>
    <property type="evidence" value="ECO:0007669"/>
    <property type="project" value="UniProtKB-SubCell"/>
</dbReference>
<evidence type="ECO:0000256" key="8">
    <source>
        <dbReference type="ARBA" id="ARBA00023136"/>
    </source>
</evidence>
<organism evidence="13 14">
    <name type="scientific">Coemansia asiatica</name>
    <dbReference type="NCBI Taxonomy" id="1052880"/>
    <lineage>
        <taxon>Eukaryota</taxon>
        <taxon>Fungi</taxon>
        <taxon>Fungi incertae sedis</taxon>
        <taxon>Zoopagomycota</taxon>
        <taxon>Kickxellomycotina</taxon>
        <taxon>Kickxellomycetes</taxon>
        <taxon>Kickxellales</taxon>
        <taxon>Kickxellaceae</taxon>
        <taxon>Coemansia</taxon>
    </lineage>
</organism>
<reference evidence="13" key="1">
    <citation type="submission" date="2022-07" db="EMBL/GenBank/DDBJ databases">
        <title>Phylogenomic reconstructions and comparative analyses of Kickxellomycotina fungi.</title>
        <authorList>
            <person name="Reynolds N.K."/>
            <person name="Stajich J.E."/>
            <person name="Barry K."/>
            <person name="Grigoriev I.V."/>
            <person name="Crous P."/>
            <person name="Smith M.E."/>
        </authorList>
    </citation>
    <scope>NUCLEOTIDE SEQUENCE</scope>
    <source>
        <strain evidence="13">NBRC 105413</strain>
    </source>
</reference>
<evidence type="ECO:0000256" key="11">
    <source>
        <dbReference type="SAM" id="Phobius"/>
    </source>
</evidence>
<evidence type="ECO:0000256" key="4">
    <source>
        <dbReference type="ARBA" id="ARBA00022692"/>
    </source>
</evidence>
<evidence type="ECO:0000256" key="10">
    <source>
        <dbReference type="ARBA" id="ARBA00049729"/>
    </source>
</evidence>
<feature type="transmembrane region" description="Helical" evidence="11">
    <location>
        <begin position="183"/>
        <end position="200"/>
    </location>
</feature>
<accession>A0A9W7XG84</accession>